<dbReference type="InterPro" id="IPR036388">
    <property type="entry name" value="WH-like_DNA-bd_sf"/>
</dbReference>
<dbReference type="SUPFAM" id="SSF88946">
    <property type="entry name" value="Sigma2 domain of RNA polymerase sigma factors"/>
    <property type="match status" value="1"/>
</dbReference>
<keyword evidence="4" id="KW-0238">DNA-binding</keyword>
<dbReference type="InterPro" id="IPR007627">
    <property type="entry name" value="RNA_pol_sigma70_r2"/>
</dbReference>
<keyword evidence="9" id="KW-1185">Reference proteome</keyword>
<evidence type="ECO:0000256" key="5">
    <source>
        <dbReference type="ARBA" id="ARBA00023163"/>
    </source>
</evidence>
<protein>
    <submittedName>
        <fullName evidence="8">RNA polymerase subunit sigma-24</fullName>
    </submittedName>
</protein>
<dbReference type="NCBIfam" id="TIGR02937">
    <property type="entry name" value="sigma70-ECF"/>
    <property type="match status" value="1"/>
</dbReference>
<evidence type="ECO:0000256" key="4">
    <source>
        <dbReference type="ARBA" id="ARBA00023125"/>
    </source>
</evidence>
<dbReference type="OrthoDB" id="3786212at2"/>
<dbReference type="InterPro" id="IPR013249">
    <property type="entry name" value="RNA_pol_sigma70_r4_t2"/>
</dbReference>
<dbReference type="InterPro" id="IPR013324">
    <property type="entry name" value="RNA_pol_sigma_r3/r4-like"/>
</dbReference>
<dbReference type="Pfam" id="PF08281">
    <property type="entry name" value="Sigma70_r4_2"/>
    <property type="match status" value="1"/>
</dbReference>
<dbReference type="CDD" id="cd06171">
    <property type="entry name" value="Sigma70_r4"/>
    <property type="match status" value="1"/>
</dbReference>
<keyword evidence="2" id="KW-0805">Transcription regulation</keyword>
<gene>
    <name evidence="8" type="ORF">C1I95_08555</name>
</gene>
<evidence type="ECO:0000259" key="6">
    <source>
        <dbReference type="Pfam" id="PF04542"/>
    </source>
</evidence>
<proteinExistence type="inferred from homology"/>
<keyword evidence="5" id="KW-0804">Transcription</keyword>
<dbReference type="GO" id="GO:0016987">
    <property type="term" value="F:sigma factor activity"/>
    <property type="evidence" value="ECO:0007669"/>
    <property type="project" value="UniProtKB-KW"/>
</dbReference>
<evidence type="ECO:0000313" key="9">
    <source>
        <dbReference type="Proteomes" id="UP000248924"/>
    </source>
</evidence>
<feature type="domain" description="RNA polymerase sigma factor 70 region 4 type 2" evidence="7">
    <location>
        <begin position="108"/>
        <end position="158"/>
    </location>
</feature>
<dbReference type="GO" id="GO:0003677">
    <property type="term" value="F:DNA binding"/>
    <property type="evidence" value="ECO:0007669"/>
    <property type="project" value="UniProtKB-KW"/>
</dbReference>
<dbReference type="PANTHER" id="PTHR43133">
    <property type="entry name" value="RNA POLYMERASE ECF-TYPE SIGMA FACTO"/>
    <property type="match status" value="1"/>
</dbReference>
<comment type="similarity">
    <text evidence="1">Belongs to the sigma-70 factor family. ECF subfamily.</text>
</comment>
<dbReference type="Proteomes" id="UP000248924">
    <property type="component" value="Unassembled WGS sequence"/>
</dbReference>
<name>A0A2W2E9C4_9ACTN</name>
<dbReference type="SUPFAM" id="SSF88659">
    <property type="entry name" value="Sigma3 and sigma4 domains of RNA polymerase sigma factors"/>
    <property type="match status" value="1"/>
</dbReference>
<dbReference type="PANTHER" id="PTHR43133:SF50">
    <property type="entry name" value="ECF RNA POLYMERASE SIGMA FACTOR SIGM"/>
    <property type="match status" value="1"/>
</dbReference>
<dbReference type="RefSeq" id="WP_111213250.1">
    <property type="nucleotide sequence ID" value="NZ_POTY01000036.1"/>
</dbReference>
<evidence type="ECO:0000256" key="2">
    <source>
        <dbReference type="ARBA" id="ARBA00023015"/>
    </source>
</evidence>
<reference evidence="8 9" key="1">
    <citation type="submission" date="2018-01" db="EMBL/GenBank/DDBJ databases">
        <title>Draft genome sequence of Jishengella sp. NA12.</title>
        <authorList>
            <person name="Sahin N."/>
            <person name="Ay H."/>
            <person name="Saygin H."/>
        </authorList>
    </citation>
    <scope>NUCLEOTIDE SEQUENCE [LARGE SCALE GENOMIC DNA]</scope>
    <source>
        <strain evidence="8 9">NA12</strain>
    </source>
</reference>
<dbReference type="Pfam" id="PF04542">
    <property type="entry name" value="Sigma70_r2"/>
    <property type="match status" value="1"/>
</dbReference>
<dbReference type="AlphaFoldDB" id="A0A2W2E9C4"/>
<feature type="domain" description="RNA polymerase sigma-70 region 2" evidence="6">
    <location>
        <begin position="24"/>
        <end position="82"/>
    </location>
</feature>
<dbReference type="Gene3D" id="1.10.10.10">
    <property type="entry name" value="Winged helix-like DNA-binding domain superfamily/Winged helix DNA-binding domain"/>
    <property type="match status" value="1"/>
</dbReference>
<dbReference type="InterPro" id="IPR014284">
    <property type="entry name" value="RNA_pol_sigma-70_dom"/>
</dbReference>
<dbReference type="InterPro" id="IPR013325">
    <property type="entry name" value="RNA_pol_sigma_r2"/>
</dbReference>
<evidence type="ECO:0000313" key="8">
    <source>
        <dbReference type="EMBL" id="PZG20876.1"/>
    </source>
</evidence>
<dbReference type="EMBL" id="POTY01000036">
    <property type="protein sequence ID" value="PZG20876.1"/>
    <property type="molecule type" value="Genomic_DNA"/>
</dbReference>
<evidence type="ECO:0000256" key="1">
    <source>
        <dbReference type="ARBA" id="ARBA00010641"/>
    </source>
</evidence>
<accession>A0A2W2E9C4</accession>
<dbReference type="GO" id="GO:0006352">
    <property type="term" value="P:DNA-templated transcription initiation"/>
    <property type="evidence" value="ECO:0007669"/>
    <property type="project" value="InterPro"/>
</dbReference>
<dbReference type="Gene3D" id="1.10.1740.10">
    <property type="match status" value="1"/>
</dbReference>
<comment type="caution">
    <text evidence="8">The sequence shown here is derived from an EMBL/GenBank/DDBJ whole genome shotgun (WGS) entry which is preliminary data.</text>
</comment>
<organism evidence="8 9">
    <name type="scientific">Micromonospora craterilacus</name>
    <dbReference type="NCBI Taxonomy" id="1655439"/>
    <lineage>
        <taxon>Bacteria</taxon>
        <taxon>Bacillati</taxon>
        <taxon>Actinomycetota</taxon>
        <taxon>Actinomycetes</taxon>
        <taxon>Micromonosporales</taxon>
        <taxon>Micromonosporaceae</taxon>
        <taxon>Micromonospora</taxon>
    </lineage>
</organism>
<dbReference type="InterPro" id="IPR039425">
    <property type="entry name" value="RNA_pol_sigma-70-like"/>
</dbReference>
<evidence type="ECO:0000259" key="7">
    <source>
        <dbReference type="Pfam" id="PF08281"/>
    </source>
</evidence>
<sequence>MNVPGFPSRGSGFESFLRESGAGLLRFAHVLTLDRAAAEDLTQETLIRVGLAWSRLRNDGNPVGYAQRTMVNVFLNERRRRKAIPVERVPENAREDPGLAAVDSAAVIRQILGSLPPKQRAAIAMRYLADLPDHQIGQLLGCTEATVRSQMSRGLSTLRARLAPER</sequence>
<evidence type="ECO:0000256" key="3">
    <source>
        <dbReference type="ARBA" id="ARBA00023082"/>
    </source>
</evidence>
<keyword evidence="3" id="KW-0731">Sigma factor</keyword>